<dbReference type="GO" id="GO:0005886">
    <property type="term" value="C:plasma membrane"/>
    <property type="evidence" value="ECO:0007669"/>
    <property type="project" value="TreeGrafter"/>
</dbReference>
<keyword evidence="5" id="KW-0812">Transmembrane</keyword>
<organism evidence="8 9">
    <name type="scientific">Noviherbaspirillum saxi</name>
    <dbReference type="NCBI Taxonomy" id="2320863"/>
    <lineage>
        <taxon>Bacteria</taxon>
        <taxon>Pseudomonadati</taxon>
        <taxon>Pseudomonadota</taxon>
        <taxon>Betaproteobacteria</taxon>
        <taxon>Burkholderiales</taxon>
        <taxon>Oxalobacteraceae</taxon>
        <taxon>Noviherbaspirillum</taxon>
    </lineage>
</organism>
<dbReference type="GO" id="GO:0004888">
    <property type="term" value="F:transmembrane signaling receptor activity"/>
    <property type="evidence" value="ECO:0007669"/>
    <property type="project" value="InterPro"/>
</dbReference>
<dbReference type="Proteomes" id="UP000265955">
    <property type="component" value="Unassembled WGS sequence"/>
</dbReference>
<dbReference type="SMART" id="SM00304">
    <property type="entry name" value="HAMP"/>
    <property type="match status" value="1"/>
</dbReference>
<feature type="domain" description="Methyl-accepting transducer" evidence="6">
    <location>
        <begin position="266"/>
        <end position="495"/>
    </location>
</feature>
<evidence type="ECO:0000256" key="4">
    <source>
        <dbReference type="PROSITE-ProRule" id="PRU00284"/>
    </source>
</evidence>
<dbReference type="Pfam" id="PF00015">
    <property type="entry name" value="MCPsignal"/>
    <property type="match status" value="1"/>
</dbReference>
<keyword evidence="9" id="KW-1185">Reference proteome</keyword>
<dbReference type="OrthoDB" id="9763018at2"/>
<evidence type="ECO:0000256" key="3">
    <source>
        <dbReference type="ARBA" id="ARBA00029447"/>
    </source>
</evidence>
<reference evidence="9" key="1">
    <citation type="submission" date="2018-09" db="EMBL/GenBank/DDBJ databases">
        <authorList>
            <person name="Zhu H."/>
        </authorList>
    </citation>
    <scope>NUCLEOTIDE SEQUENCE [LARGE SCALE GENOMIC DNA]</scope>
    <source>
        <strain evidence="9">K1R23-30</strain>
    </source>
</reference>
<dbReference type="CDD" id="cd06225">
    <property type="entry name" value="HAMP"/>
    <property type="match status" value="1"/>
</dbReference>
<evidence type="ECO:0000259" key="6">
    <source>
        <dbReference type="PROSITE" id="PS50111"/>
    </source>
</evidence>
<dbReference type="PROSITE" id="PS51257">
    <property type="entry name" value="PROKAR_LIPOPROTEIN"/>
    <property type="match status" value="1"/>
</dbReference>
<evidence type="ECO:0000313" key="8">
    <source>
        <dbReference type="EMBL" id="RJF92498.1"/>
    </source>
</evidence>
<dbReference type="Pfam" id="PF00672">
    <property type="entry name" value="HAMP"/>
    <property type="match status" value="1"/>
</dbReference>
<accession>A0A3A3FJD8</accession>
<feature type="transmembrane region" description="Helical" evidence="5">
    <location>
        <begin position="184"/>
        <end position="205"/>
    </location>
</feature>
<dbReference type="InterPro" id="IPR004090">
    <property type="entry name" value="Chemotax_Me-accpt_rcpt"/>
</dbReference>
<evidence type="ECO:0000313" key="9">
    <source>
        <dbReference type="Proteomes" id="UP000265955"/>
    </source>
</evidence>
<keyword evidence="5" id="KW-1133">Transmembrane helix</keyword>
<evidence type="ECO:0000256" key="2">
    <source>
        <dbReference type="ARBA" id="ARBA00022481"/>
    </source>
</evidence>
<dbReference type="CDD" id="cd11386">
    <property type="entry name" value="MCP_signal"/>
    <property type="match status" value="1"/>
</dbReference>
<keyword evidence="5" id="KW-0472">Membrane</keyword>
<protein>
    <submittedName>
        <fullName evidence="8">HAMP domain-containing protein</fullName>
    </submittedName>
</protein>
<dbReference type="RefSeq" id="WP_119772394.1">
    <property type="nucleotide sequence ID" value="NZ_QYUO01000003.1"/>
</dbReference>
<dbReference type="PANTHER" id="PTHR43531">
    <property type="entry name" value="PROTEIN ICFG"/>
    <property type="match status" value="1"/>
</dbReference>
<dbReference type="PROSITE" id="PS50885">
    <property type="entry name" value="HAMP"/>
    <property type="match status" value="1"/>
</dbReference>
<name>A0A3A3FJD8_9BURK</name>
<dbReference type="FunFam" id="1.10.287.950:FF:000001">
    <property type="entry name" value="Methyl-accepting chemotaxis sensory transducer"/>
    <property type="match status" value="1"/>
</dbReference>
<keyword evidence="2" id="KW-0488">Methylation</keyword>
<dbReference type="PRINTS" id="PR00260">
    <property type="entry name" value="CHEMTRNSDUCR"/>
</dbReference>
<comment type="similarity">
    <text evidence="3">Belongs to the methyl-accepting chemotaxis (MCP) protein family.</text>
</comment>
<dbReference type="InterPro" id="IPR003660">
    <property type="entry name" value="HAMP_dom"/>
</dbReference>
<sequence>MSLRNMRIGTRLGAGFAVILALLALVVVACTSLVTQNKNSLKQGLETVNTKAELVSTMKSALLQSGIAMRNMLDIAAVGQQKVRVDAQNKLFAEARGKLMKMKLSAQEEAILAELDKVDKSIENQYRQAIRQAENMNSEGAATIITRHIDPMNLKSVNEINKLLDIQRSAERKVLTDSEDADRILAITLFAITLVALGLGAAISWRITRSITRPLNEAVNLASRVAAGDLTSEIRDKDRDEIGQLLAALSDMNGGLSAIIGNVRATTNTIDSVSRQLADDSSDLSARTESQAGSLEETASAMEELASTVRQSTDNARQANQLVQSASNTAVRGGQVVGQVVETMTSIKDSSHKIVEIISVIDGIAFQTNLLALNAAVEAARAGEQGRGFAVVALEVRNLAQRSASAAKEIKTLISDSVDKVDAGSELVSQAGTTMEEVVTSIKRATAIMAEIAAASEEQSAGIEQVNQAISQMDKATQENAALVEETASAAAMMQQRAGNLAQAVGVFKLTHSRD</sequence>
<feature type="domain" description="HAMP" evidence="7">
    <location>
        <begin position="209"/>
        <end position="261"/>
    </location>
</feature>
<dbReference type="GO" id="GO:0007165">
    <property type="term" value="P:signal transduction"/>
    <property type="evidence" value="ECO:0007669"/>
    <property type="project" value="UniProtKB-KW"/>
</dbReference>
<dbReference type="SMART" id="SM00283">
    <property type="entry name" value="MA"/>
    <property type="match status" value="1"/>
</dbReference>
<dbReference type="AlphaFoldDB" id="A0A3A3FJD8"/>
<proteinExistence type="inferred from homology"/>
<dbReference type="InterPro" id="IPR004089">
    <property type="entry name" value="MCPsignal_dom"/>
</dbReference>
<keyword evidence="4" id="KW-0807">Transducer</keyword>
<evidence type="ECO:0000259" key="7">
    <source>
        <dbReference type="PROSITE" id="PS50885"/>
    </source>
</evidence>
<dbReference type="SUPFAM" id="SSF58104">
    <property type="entry name" value="Methyl-accepting chemotaxis protein (MCP) signaling domain"/>
    <property type="match status" value="1"/>
</dbReference>
<evidence type="ECO:0000256" key="1">
    <source>
        <dbReference type="ARBA" id="ARBA00004370"/>
    </source>
</evidence>
<dbReference type="EMBL" id="QYUO01000003">
    <property type="protein sequence ID" value="RJF92498.1"/>
    <property type="molecule type" value="Genomic_DNA"/>
</dbReference>
<dbReference type="InterPro" id="IPR051310">
    <property type="entry name" value="MCP_chemotaxis"/>
</dbReference>
<comment type="caution">
    <text evidence="8">The sequence shown here is derived from an EMBL/GenBank/DDBJ whole genome shotgun (WGS) entry which is preliminary data.</text>
</comment>
<dbReference type="PROSITE" id="PS50111">
    <property type="entry name" value="CHEMOTAXIS_TRANSDUC_2"/>
    <property type="match status" value="1"/>
</dbReference>
<dbReference type="PANTHER" id="PTHR43531:SF14">
    <property type="entry name" value="METHYL-ACCEPTING CHEMOTAXIS PROTEIN I-RELATED"/>
    <property type="match status" value="1"/>
</dbReference>
<dbReference type="GO" id="GO:0006935">
    <property type="term" value="P:chemotaxis"/>
    <property type="evidence" value="ECO:0007669"/>
    <property type="project" value="InterPro"/>
</dbReference>
<comment type="subcellular location">
    <subcellularLocation>
        <location evidence="1">Membrane</location>
    </subcellularLocation>
</comment>
<dbReference type="Gene3D" id="1.10.287.950">
    <property type="entry name" value="Methyl-accepting chemotaxis protein"/>
    <property type="match status" value="1"/>
</dbReference>
<evidence type="ECO:0000256" key="5">
    <source>
        <dbReference type="SAM" id="Phobius"/>
    </source>
</evidence>
<gene>
    <name evidence="8" type="ORF">D3871_28260</name>
</gene>